<reference evidence="4 5" key="1">
    <citation type="submission" date="2019-02" db="EMBL/GenBank/DDBJ databases">
        <title>Deep-cultivation of Planctomycetes and their phenomic and genomic characterization uncovers novel biology.</title>
        <authorList>
            <person name="Wiegand S."/>
            <person name="Jogler M."/>
            <person name="Boedeker C."/>
            <person name="Pinto D."/>
            <person name="Vollmers J."/>
            <person name="Rivas-Marin E."/>
            <person name="Kohn T."/>
            <person name="Peeters S.H."/>
            <person name="Heuer A."/>
            <person name="Rast P."/>
            <person name="Oberbeckmann S."/>
            <person name="Bunk B."/>
            <person name="Jeske O."/>
            <person name="Meyerdierks A."/>
            <person name="Storesund J.E."/>
            <person name="Kallscheuer N."/>
            <person name="Luecker S."/>
            <person name="Lage O.M."/>
            <person name="Pohl T."/>
            <person name="Merkel B.J."/>
            <person name="Hornburger P."/>
            <person name="Mueller R.-W."/>
            <person name="Bruemmer F."/>
            <person name="Labrenz M."/>
            <person name="Spormann A.M."/>
            <person name="Op den Camp H."/>
            <person name="Overmann J."/>
            <person name="Amann R."/>
            <person name="Jetten M.S.M."/>
            <person name="Mascher T."/>
            <person name="Medema M.H."/>
            <person name="Devos D.P."/>
            <person name="Kaster A.-K."/>
            <person name="Ovreas L."/>
            <person name="Rohde M."/>
            <person name="Galperin M.Y."/>
            <person name="Jogler C."/>
        </authorList>
    </citation>
    <scope>NUCLEOTIDE SEQUENCE [LARGE SCALE GENOMIC DNA]</scope>
    <source>
        <strain evidence="4 5">K22_7</strain>
    </source>
</reference>
<dbReference type="Gene3D" id="3.10.20.30">
    <property type="match status" value="1"/>
</dbReference>
<dbReference type="InterPro" id="IPR012675">
    <property type="entry name" value="Beta-grasp_dom_sf"/>
</dbReference>
<dbReference type="PANTHER" id="PTHR33359:SF1">
    <property type="entry name" value="MOLYBDOPTERIN SYNTHASE SULFUR CARRIER SUBUNIT"/>
    <property type="match status" value="1"/>
</dbReference>
<organism evidence="4 5">
    <name type="scientific">Rubripirellula lacrimiformis</name>
    <dbReference type="NCBI Taxonomy" id="1930273"/>
    <lineage>
        <taxon>Bacteria</taxon>
        <taxon>Pseudomonadati</taxon>
        <taxon>Planctomycetota</taxon>
        <taxon>Planctomycetia</taxon>
        <taxon>Pirellulales</taxon>
        <taxon>Pirellulaceae</taxon>
        <taxon>Rubripirellula</taxon>
    </lineage>
</organism>
<dbReference type="GO" id="GO:0006777">
    <property type="term" value="P:Mo-molybdopterin cofactor biosynthetic process"/>
    <property type="evidence" value="ECO:0007669"/>
    <property type="project" value="InterPro"/>
</dbReference>
<dbReference type="SUPFAM" id="SSF54285">
    <property type="entry name" value="MoaD/ThiS"/>
    <property type="match status" value="1"/>
</dbReference>
<evidence type="ECO:0000313" key="5">
    <source>
        <dbReference type="Proteomes" id="UP000318538"/>
    </source>
</evidence>
<accession>A0A517NJA7</accession>
<dbReference type="CDD" id="cd00754">
    <property type="entry name" value="Ubl_MoaD"/>
    <property type="match status" value="1"/>
</dbReference>
<dbReference type="EMBL" id="CP036525">
    <property type="protein sequence ID" value="QDT07222.1"/>
    <property type="molecule type" value="Genomic_DNA"/>
</dbReference>
<dbReference type="Proteomes" id="UP000318538">
    <property type="component" value="Chromosome"/>
</dbReference>
<keyword evidence="5" id="KW-1185">Reference proteome</keyword>
<dbReference type="RefSeq" id="WP_145174879.1">
    <property type="nucleotide sequence ID" value="NZ_CP036525.1"/>
</dbReference>
<dbReference type="UniPathway" id="UPA00344"/>
<evidence type="ECO:0000256" key="2">
    <source>
        <dbReference type="ARBA" id="ARBA00024200"/>
    </source>
</evidence>
<dbReference type="PANTHER" id="PTHR33359">
    <property type="entry name" value="MOLYBDOPTERIN SYNTHASE SULFUR CARRIER SUBUNIT"/>
    <property type="match status" value="1"/>
</dbReference>
<dbReference type="InterPro" id="IPR016155">
    <property type="entry name" value="Mopterin_synth/thiamin_S_b"/>
</dbReference>
<sequence length="82" mass="8751">MIKVQVQMFAGAKQIAGCDVVEIEVRQPIQAHAVFDALGRTVPALHSLIPSCRLAVDNRYVVDQAIIDDDSVIALIPPVSGG</sequence>
<dbReference type="OrthoDB" id="7066694at2"/>
<evidence type="ECO:0000256" key="1">
    <source>
        <dbReference type="ARBA" id="ARBA00022741"/>
    </source>
</evidence>
<keyword evidence="1" id="KW-0547">Nucleotide-binding</keyword>
<dbReference type="GO" id="GO:1990133">
    <property type="term" value="C:molybdopterin adenylyltransferase complex"/>
    <property type="evidence" value="ECO:0007669"/>
    <property type="project" value="TreeGrafter"/>
</dbReference>
<dbReference type="InterPro" id="IPR003749">
    <property type="entry name" value="ThiS/MoaD-like"/>
</dbReference>
<dbReference type="InterPro" id="IPR044672">
    <property type="entry name" value="MOCS2A"/>
</dbReference>
<name>A0A517NJA7_9BACT</name>
<comment type="similarity">
    <text evidence="2">Belongs to the MoaD family.</text>
</comment>
<dbReference type="AlphaFoldDB" id="A0A517NJA7"/>
<proteinExistence type="inferred from homology"/>
<evidence type="ECO:0000256" key="3">
    <source>
        <dbReference type="ARBA" id="ARBA00024247"/>
    </source>
</evidence>
<dbReference type="KEGG" id="rlc:K227x_56470"/>
<dbReference type="Pfam" id="PF02597">
    <property type="entry name" value="ThiS"/>
    <property type="match status" value="1"/>
</dbReference>
<gene>
    <name evidence="4" type="ORF">K227x_56470</name>
</gene>
<evidence type="ECO:0000313" key="4">
    <source>
        <dbReference type="EMBL" id="QDT07222.1"/>
    </source>
</evidence>
<protein>
    <recommendedName>
        <fullName evidence="3">Molybdopterin synthase sulfur carrier subunit</fullName>
    </recommendedName>
</protein>
<dbReference type="GO" id="GO:0000166">
    <property type="term" value="F:nucleotide binding"/>
    <property type="evidence" value="ECO:0007669"/>
    <property type="project" value="UniProtKB-KW"/>
</dbReference>